<dbReference type="Proteomes" id="UP000593566">
    <property type="component" value="Unassembled WGS sequence"/>
</dbReference>
<keyword evidence="7" id="KW-1185">Reference proteome</keyword>
<evidence type="ECO:0000259" key="5">
    <source>
        <dbReference type="PROSITE" id="PS50865"/>
    </source>
</evidence>
<dbReference type="Pfam" id="PF01753">
    <property type="entry name" value="zf-MYND"/>
    <property type="match status" value="1"/>
</dbReference>
<dbReference type="RefSeq" id="XP_037155787.1">
    <property type="nucleotide sequence ID" value="XM_037299786.1"/>
</dbReference>
<dbReference type="SUPFAM" id="SSF144232">
    <property type="entry name" value="HIT/MYND zinc finger-like"/>
    <property type="match status" value="1"/>
</dbReference>
<name>A0A8H6FGZ7_9LECA</name>
<keyword evidence="1" id="KW-0479">Metal-binding</keyword>
<keyword evidence="2 4" id="KW-0863">Zinc-finger</keyword>
<protein>
    <recommendedName>
        <fullName evidence="5">MYND-type domain-containing protein</fullName>
    </recommendedName>
</protein>
<evidence type="ECO:0000256" key="1">
    <source>
        <dbReference type="ARBA" id="ARBA00022723"/>
    </source>
</evidence>
<dbReference type="GO" id="GO:0008270">
    <property type="term" value="F:zinc ion binding"/>
    <property type="evidence" value="ECO:0007669"/>
    <property type="project" value="UniProtKB-KW"/>
</dbReference>
<organism evidence="6 7">
    <name type="scientific">Letharia lupina</name>
    <dbReference type="NCBI Taxonomy" id="560253"/>
    <lineage>
        <taxon>Eukaryota</taxon>
        <taxon>Fungi</taxon>
        <taxon>Dikarya</taxon>
        <taxon>Ascomycota</taxon>
        <taxon>Pezizomycotina</taxon>
        <taxon>Lecanoromycetes</taxon>
        <taxon>OSLEUM clade</taxon>
        <taxon>Lecanoromycetidae</taxon>
        <taxon>Lecanorales</taxon>
        <taxon>Lecanorineae</taxon>
        <taxon>Parmeliaceae</taxon>
        <taxon>Letharia</taxon>
    </lineage>
</organism>
<feature type="domain" description="MYND-type" evidence="5">
    <location>
        <begin position="8"/>
        <end position="48"/>
    </location>
</feature>
<comment type="caution">
    <text evidence="6">The sequence shown here is derived from an EMBL/GenBank/DDBJ whole genome shotgun (WGS) entry which is preliminary data.</text>
</comment>
<dbReference type="PROSITE" id="PS50865">
    <property type="entry name" value="ZF_MYND_2"/>
    <property type="match status" value="1"/>
</dbReference>
<dbReference type="GeneID" id="59337318"/>
<evidence type="ECO:0000256" key="3">
    <source>
        <dbReference type="ARBA" id="ARBA00022833"/>
    </source>
</evidence>
<dbReference type="PROSITE" id="PS01360">
    <property type="entry name" value="ZF_MYND_1"/>
    <property type="match status" value="1"/>
</dbReference>
<dbReference type="EMBL" id="JACCJB010000005">
    <property type="protein sequence ID" value="KAF6227479.1"/>
    <property type="molecule type" value="Genomic_DNA"/>
</dbReference>
<evidence type="ECO:0000256" key="4">
    <source>
        <dbReference type="PROSITE-ProRule" id="PRU00134"/>
    </source>
</evidence>
<sequence>MDPSQKACARCHNLQADIPLKRCAKCQNQWYCSRDCQKADWKAHKAFCASSQQSNAQREPHATTNFDAMPKVFGNFFKGICPDNYLHQFPKKDAFRQLIDCYRMRVEDDYNFAGDTRGLYNGDDPLADFQEFLDMAETRGGILPSWWSDGKRKECEESAVGTSNWSDLNAAVEKQDVIEHYGDPTMPMKLRLLAEKIYGKKIEGT</sequence>
<dbReference type="InterPro" id="IPR002893">
    <property type="entry name" value="Znf_MYND"/>
</dbReference>
<accession>A0A8H6FGZ7</accession>
<reference evidence="6 7" key="1">
    <citation type="journal article" date="2020" name="Genomics">
        <title>Complete, high-quality genomes from long-read metagenomic sequencing of two wolf lichen thalli reveals enigmatic genome architecture.</title>
        <authorList>
            <person name="McKenzie S.K."/>
            <person name="Walston R.F."/>
            <person name="Allen J.L."/>
        </authorList>
    </citation>
    <scope>NUCLEOTIDE SEQUENCE [LARGE SCALE GENOMIC DNA]</scope>
    <source>
        <strain evidence="6">WasteWater1</strain>
    </source>
</reference>
<evidence type="ECO:0000256" key="2">
    <source>
        <dbReference type="ARBA" id="ARBA00022771"/>
    </source>
</evidence>
<dbReference type="Gene3D" id="6.10.140.2220">
    <property type="match status" value="1"/>
</dbReference>
<evidence type="ECO:0000313" key="6">
    <source>
        <dbReference type="EMBL" id="KAF6227479.1"/>
    </source>
</evidence>
<proteinExistence type="predicted"/>
<keyword evidence="3" id="KW-0862">Zinc</keyword>
<evidence type="ECO:0000313" key="7">
    <source>
        <dbReference type="Proteomes" id="UP000593566"/>
    </source>
</evidence>
<dbReference type="AlphaFoldDB" id="A0A8H6FGZ7"/>
<gene>
    <name evidence="6" type="ORF">HO133_008923</name>
</gene>